<name>A0ACB7STD1_HYAAI</name>
<dbReference type="EMBL" id="CM023483">
    <property type="protein sequence ID" value="KAH6937332.1"/>
    <property type="molecule type" value="Genomic_DNA"/>
</dbReference>
<proteinExistence type="predicted"/>
<evidence type="ECO:0000313" key="1">
    <source>
        <dbReference type="EMBL" id="KAH6937332.1"/>
    </source>
</evidence>
<protein>
    <submittedName>
        <fullName evidence="1">Uncharacterized protein</fullName>
    </submittedName>
</protein>
<gene>
    <name evidence="1" type="ORF">HPB50_026771</name>
</gene>
<accession>A0ACB7STD1</accession>
<sequence>MAATNRARENRALYQVPDWASGVNWRLTQFTDERTLNLYACCVCHVVPNRTVVLPCSHSVCPQCQVKCVGEDGRWICPMDGEPFSEEESQELRFPARRRRNLKAYCWNQPFGCDFVAPLMDVLKHYEQECIFHVSPCEWCGEVVLCDVLALHRFSHCRRRPLNLRENPLPNDIATIASPDTSLCDSGSEEELKRVFGEEALSEAMSRTVDNLERMVGAIDACLEKGEEHVNSLEGGRS</sequence>
<comment type="caution">
    <text evidence="1">The sequence shown here is derived from an EMBL/GenBank/DDBJ whole genome shotgun (WGS) entry which is preliminary data.</text>
</comment>
<evidence type="ECO:0000313" key="2">
    <source>
        <dbReference type="Proteomes" id="UP000821845"/>
    </source>
</evidence>
<keyword evidence="2" id="KW-1185">Reference proteome</keyword>
<organism evidence="1 2">
    <name type="scientific">Hyalomma asiaticum</name>
    <name type="common">Tick</name>
    <dbReference type="NCBI Taxonomy" id="266040"/>
    <lineage>
        <taxon>Eukaryota</taxon>
        <taxon>Metazoa</taxon>
        <taxon>Ecdysozoa</taxon>
        <taxon>Arthropoda</taxon>
        <taxon>Chelicerata</taxon>
        <taxon>Arachnida</taxon>
        <taxon>Acari</taxon>
        <taxon>Parasitiformes</taxon>
        <taxon>Ixodida</taxon>
        <taxon>Ixodoidea</taxon>
        <taxon>Ixodidae</taxon>
        <taxon>Hyalomminae</taxon>
        <taxon>Hyalomma</taxon>
    </lineage>
</organism>
<dbReference type="Proteomes" id="UP000821845">
    <property type="component" value="Chromosome 3"/>
</dbReference>
<reference evidence="1" key="1">
    <citation type="submission" date="2020-05" db="EMBL/GenBank/DDBJ databases">
        <title>Large-scale comparative analyses of tick genomes elucidate their genetic diversity and vector capacities.</title>
        <authorList>
            <person name="Jia N."/>
            <person name="Wang J."/>
            <person name="Shi W."/>
            <person name="Du L."/>
            <person name="Sun Y."/>
            <person name="Zhan W."/>
            <person name="Jiang J."/>
            <person name="Wang Q."/>
            <person name="Zhang B."/>
            <person name="Ji P."/>
            <person name="Sakyi L.B."/>
            <person name="Cui X."/>
            <person name="Yuan T."/>
            <person name="Jiang B."/>
            <person name="Yang W."/>
            <person name="Lam T.T.-Y."/>
            <person name="Chang Q."/>
            <person name="Ding S."/>
            <person name="Wang X."/>
            <person name="Zhu J."/>
            <person name="Ruan X."/>
            <person name="Zhao L."/>
            <person name="Wei J."/>
            <person name="Que T."/>
            <person name="Du C."/>
            <person name="Cheng J."/>
            <person name="Dai P."/>
            <person name="Han X."/>
            <person name="Huang E."/>
            <person name="Gao Y."/>
            <person name="Liu J."/>
            <person name="Shao H."/>
            <person name="Ye R."/>
            <person name="Li L."/>
            <person name="Wei W."/>
            <person name="Wang X."/>
            <person name="Wang C."/>
            <person name="Yang T."/>
            <person name="Huo Q."/>
            <person name="Li W."/>
            <person name="Guo W."/>
            <person name="Chen H."/>
            <person name="Zhou L."/>
            <person name="Ni X."/>
            <person name="Tian J."/>
            <person name="Zhou Y."/>
            <person name="Sheng Y."/>
            <person name="Liu T."/>
            <person name="Pan Y."/>
            <person name="Xia L."/>
            <person name="Li J."/>
            <person name="Zhao F."/>
            <person name="Cao W."/>
        </authorList>
    </citation>
    <scope>NUCLEOTIDE SEQUENCE</scope>
    <source>
        <strain evidence="1">Hyas-2018</strain>
    </source>
</reference>